<evidence type="ECO:0000256" key="5">
    <source>
        <dbReference type="ARBA" id="ARBA00022692"/>
    </source>
</evidence>
<evidence type="ECO:0000256" key="7">
    <source>
        <dbReference type="ARBA" id="ARBA00022989"/>
    </source>
</evidence>
<keyword evidence="13" id="KW-1185">Reference proteome</keyword>
<evidence type="ECO:0000256" key="4">
    <source>
        <dbReference type="ARBA" id="ARBA00022679"/>
    </source>
</evidence>
<dbReference type="AlphaFoldDB" id="A0AAV2H6I3"/>
<feature type="transmembrane region" description="Helical" evidence="11">
    <location>
        <begin position="20"/>
        <end position="42"/>
    </location>
</feature>
<evidence type="ECO:0000256" key="2">
    <source>
        <dbReference type="ARBA" id="ARBA00004922"/>
    </source>
</evidence>
<dbReference type="PANTHER" id="PTHR19297">
    <property type="entry name" value="GLYCOSYLTRANSFERASE 14 FAMILY MEMBER"/>
    <property type="match status" value="1"/>
</dbReference>
<evidence type="ECO:0000256" key="6">
    <source>
        <dbReference type="ARBA" id="ARBA00022968"/>
    </source>
</evidence>
<comment type="pathway">
    <text evidence="2">Protein modification; protein glycosylation.</text>
</comment>
<sequence length="464" mass="53230">MRNTEVLYRIEGSQKVKRTIIICLLLVLVILFSVDYRLSYLWKVKAPVMLFGGGHVSDDDTNTTKQNSDHWFASRVTSVNGTKLIEQRSISDEINSIADKHHVVDVNCALMFEDNKQAMSEAAALKAKTKEILSDDSYISAAEDCVSYRATRGYVTNSLTQEEERFPIAYSMVVYKDSEMVERLLRSIYRPQNSYCIHVDMKASESFLKAMSAIVRCFGNVFLSSKRVSVKWGTFSVLEPELVCMNELWRYKKWKYFINLTGQEFPLKTNFELVRILKAYNGANNIEGTILHANEGRWKNTTPPFGLRPVKGSVHITASRNFVDFILHNATSQGLLEWVERVDIPDEAFFSTLNYNPQLGIKGTFKGNPDDNRHFLTRYKIWEGNANCAGKFVREVCILTIGDLPRLSQAKELFANKFFIKEDRLVISCLEEKLLNTTRDEYLGNTHFNDTLYRNLDFVLNQVA</sequence>
<evidence type="ECO:0000313" key="12">
    <source>
        <dbReference type="EMBL" id="CAL1529302.1"/>
    </source>
</evidence>
<evidence type="ECO:0000256" key="9">
    <source>
        <dbReference type="ARBA" id="ARBA00023180"/>
    </source>
</evidence>
<evidence type="ECO:0000256" key="1">
    <source>
        <dbReference type="ARBA" id="ARBA00004606"/>
    </source>
</evidence>
<dbReference type="PANTHER" id="PTHR19297:SF185">
    <property type="entry name" value="BETA-1,3-GALACTOSYL-O-GLYCOSYL-GLYCOPROTEIN BETA-1,6-N-ACETYLGLUCOSAMINYLTRANSFERASE 3"/>
    <property type="match status" value="1"/>
</dbReference>
<evidence type="ECO:0000256" key="8">
    <source>
        <dbReference type="ARBA" id="ARBA00023136"/>
    </source>
</evidence>
<keyword evidence="5 11" id="KW-0812">Transmembrane</keyword>
<dbReference type="EMBL" id="CAXITT010000046">
    <property type="protein sequence ID" value="CAL1529302.1"/>
    <property type="molecule type" value="Genomic_DNA"/>
</dbReference>
<accession>A0AAV2H6I3</accession>
<evidence type="ECO:0000256" key="3">
    <source>
        <dbReference type="ARBA" id="ARBA00022676"/>
    </source>
</evidence>
<dbReference type="Proteomes" id="UP001497497">
    <property type="component" value="Unassembled WGS sequence"/>
</dbReference>
<keyword evidence="7 11" id="KW-1133">Transmembrane helix</keyword>
<proteinExistence type="inferred from homology"/>
<comment type="similarity">
    <text evidence="10">Belongs to the glycosyltransferase 14 family.</text>
</comment>
<evidence type="ECO:0000313" key="13">
    <source>
        <dbReference type="Proteomes" id="UP001497497"/>
    </source>
</evidence>
<comment type="caution">
    <text evidence="12">The sequence shown here is derived from an EMBL/GenBank/DDBJ whole genome shotgun (WGS) entry which is preliminary data.</text>
</comment>
<evidence type="ECO:0000256" key="11">
    <source>
        <dbReference type="SAM" id="Phobius"/>
    </source>
</evidence>
<dbReference type="GO" id="GO:0016020">
    <property type="term" value="C:membrane"/>
    <property type="evidence" value="ECO:0007669"/>
    <property type="project" value="UniProtKB-SubCell"/>
</dbReference>
<dbReference type="InterPro" id="IPR003406">
    <property type="entry name" value="Glyco_trans_14"/>
</dbReference>
<evidence type="ECO:0000256" key="10">
    <source>
        <dbReference type="ARBA" id="ARBA00038150"/>
    </source>
</evidence>
<gene>
    <name evidence="12" type="ORF">GSLYS_00003457001</name>
</gene>
<keyword evidence="4" id="KW-0808">Transferase</keyword>
<comment type="subcellular location">
    <subcellularLocation>
        <location evidence="1">Membrane</location>
        <topology evidence="1">Single-pass type II membrane protein</topology>
    </subcellularLocation>
</comment>
<evidence type="ECO:0008006" key="14">
    <source>
        <dbReference type="Google" id="ProtNLM"/>
    </source>
</evidence>
<reference evidence="12 13" key="1">
    <citation type="submission" date="2024-04" db="EMBL/GenBank/DDBJ databases">
        <authorList>
            <consortium name="Genoscope - CEA"/>
            <person name="William W."/>
        </authorList>
    </citation>
    <scope>NUCLEOTIDE SEQUENCE [LARGE SCALE GENOMIC DNA]</scope>
</reference>
<name>A0AAV2H6I3_LYMST</name>
<protein>
    <recommendedName>
        <fullName evidence="14">Beta-1,3-galactosyl-O-glycosyl-glycoprotein beta-1,6-N-acetylglucosaminyltransferase</fullName>
    </recommendedName>
</protein>
<keyword evidence="8 11" id="KW-0472">Membrane</keyword>
<keyword evidence="6" id="KW-0735">Signal-anchor</keyword>
<dbReference type="Pfam" id="PF02485">
    <property type="entry name" value="Branch"/>
    <property type="match status" value="1"/>
</dbReference>
<organism evidence="12 13">
    <name type="scientific">Lymnaea stagnalis</name>
    <name type="common">Great pond snail</name>
    <name type="synonym">Helix stagnalis</name>
    <dbReference type="NCBI Taxonomy" id="6523"/>
    <lineage>
        <taxon>Eukaryota</taxon>
        <taxon>Metazoa</taxon>
        <taxon>Spiralia</taxon>
        <taxon>Lophotrochozoa</taxon>
        <taxon>Mollusca</taxon>
        <taxon>Gastropoda</taxon>
        <taxon>Heterobranchia</taxon>
        <taxon>Euthyneura</taxon>
        <taxon>Panpulmonata</taxon>
        <taxon>Hygrophila</taxon>
        <taxon>Lymnaeoidea</taxon>
        <taxon>Lymnaeidae</taxon>
        <taxon>Lymnaea</taxon>
    </lineage>
</organism>
<dbReference type="GO" id="GO:0008375">
    <property type="term" value="F:acetylglucosaminyltransferase activity"/>
    <property type="evidence" value="ECO:0007669"/>
    <property type="project" value="TreeGrafter"/>
</dbReference>
<keyword evidence="3" id="KW-0328">Glycosyltransferase</keyword>
<keyword evidence="9" id="KW-0325">Glycoprotein</keyword>